<accession>A0A4Q4SYM0</accession>
<keyword evidence="4" id="KW-1185">Reference proteome</keyword>
<dbReference type="SMART" id="SM00382">
    <property type="entry name" value="AAA"/>
    <property type="match status" value="1"/>
</dbReference>
<dbReference type="InterPro" id="IPR027417">
    <property type="entry name" value="P-loop_NTPase"/>
</dbReference>
<dbReference type="AlphaFoldDB" id="A0A4Q4SYM0"/>
<sequence>MITSTTNEAGAAAAGDFLSDFEKHCSENVRSTEFVLRRSLKQRYPDYYVTQIDGLECDLKGFAAHKFATCELQNKDDSYAAEMSFVINPFRHERKTSPGNFRGQTWFAKYKYSWRDTEFLYYEVTPIGPRFTPQEYFFLLSPRSQELTPNNLAPAAEALLQAVSIWSNELHQEVYVFDSARWLKSRELWKSTESCTWDDVVLEPAMKDGLIEDVEGFFDSEELYKEFQVPWKRGVILHGLPGNGKTISVKALMSRLRKRGDSIPSLYVKSFEDLCSGPQYAIQQVFCRARKMAPCLLIFEDLDSLVTEKTRSYFLNEVDGLESNDGILMIGSTNHLDKLDPAIRDRPSRFDRKYYYRLPGHAERAAYARYWKAKLDKNPRVDFPENACDFIATITDGFSFAYLKELFLVTLLVIARGGKGDEPVAEAVTPESVVVVPSVATETDADETEKAGAEGEDNSESQVQATNKGKKPLKKAEELKRKLEAARIRREAVAQVELPENLQDNVLVKVIRQQICTLLKEMDNNEISGIEENYGDVDTSEDDNNPRIRQATRFGPFLL</sequence>
<feature type="domain" description="AAA+ ATPase" evidence="2">
    <location>
        <begin position="231"/>
        <end position="360"/>
    </location>
</feature>
<evidence type="ECO:0000256" key="1">
    <source>
        <dbReference type="SAM" id="MobiDB-lite"/>
    </source>
</evidence>
<evidence type="ECO:0000259" key="2">
    <source>
        <dbReference type="SMART" id="SM00382"/>
    </source>
</evidence>
<gene>
    <name evidence="3" type="ORF">DL764_009087</name>
</gene>
<organism evidence="3 4">
    <name type="scientific">Monosporascus ibericus</name>
    <dbReference type="NCBI Taxonomy" id="155417"/>
    <lineage>
        <taxon>Eukaryota</taxon>
        <taxon>Fungi</taxon>
        <taxon>Dikarya</taxon>
        <taxon>Ascomycota</taxon>
        <taxon>Pezizomycotina</taxon>
        <taxon>Sordariomycetes</taxon>
        <taxon>Xylariomycetidae</taxon>
        <taxon>Xylariales</taxon>
        <taxon>Xylariales incertae sedis</taxon>
        <taxon>Monosporascus</taxon>
    </lineage>
</organism>
<dbReference type="OrthoDB" id="2115716at2759"/>
<name>A0A4Q4SYM0_9PEZI</name>
<dbReference type="GO" id="GO:0003723">
    <property type="term" value="F:RNA binding"/>
    <property type="evidence" value="ECO:0007669"/>
    <property type="project" value="TreeGrafter"/>
</dbReference>
<dbReference type="GO" id="GO:0005524">
    <property type="term" value="F:ATP binding"/>
    <property type="evidence" value="ECO:0007669"/>
    <property type="project" value="InterPro"/>
</dbReference>
<dbReference type="InterPro" id="IPR003959">
    <property type="entry name" value="ATPase_AAA_core"/>
</dbReference>
<evidence type="ECO:0000313" key="3">
    <source>
        <dbReference type="EMBL" id="RYO85931.1"/>
    </source>
</evidence>
<dbReference type="PANTHER" id="PTHR23077:SF132">
    <property type="entry name" value="ATP-DEPENDENT ZN PROTEASE"/>
    <property type="match status" value="1"/>
</dbReference>
<dbReference type="CDD" id="cd19481">
    <property type="entry name" value="RecA-like_protease"/>
    <property type="match status" value="1"/>
</dbReference>
<evidence type="ECO:0000313" key="4">
    <source>
        <dbReference type="Proteomes" id="UP000293360"/>
    </source>
</evidence>
<dbReference type="InterPro" id="IPR050168">
    <property type="entry name" value="AAA_ATPase_domain"/>
</dbReference>
<dbReference type="GO" id="GO:0042254">
    <property type="term" value="P:ribosome biogenesis"/>
    <property type="evidence" value="ECO:0007669"/>
    <property type="project" value="TreeGrafter"/>
</dbReference>
<dbReference type="Gene3D" id="3.40.50.300">
    <property type="entry name" value="P-loop containing nucleotide triphosphate hydrolases"/>
    <property type="match status" value="1"/>
</dbReference>
<dbReference type="Pfam" id="PF00004">
    <property type="entry name" value="AAA"/>
    <property type="match status" value="1"/>
</dbReference>
<dbReference type="GO" id="GO:0005634">
    <property type="term" value="C:nucleus"/>
    <property type="evidence" value="ECO:0007669"/>
    <property type="project" value="TreeGrafter"/>
</dbReference>
<comment type="caution">
    <text evidence="3">The sequence shown here is derived from an EMBL/GenBank/DDBJ whole genome shotgun (WGS) entry which is preliminary data.</text>
</comment>
<dbReference type="SUPFAM" id="SSF52540">
    <property type="entry name" value="P-loop containing nucleoside triphosphate hydrolases"/>
    <property type="match status" value="1"/>
</dbReference>
<dbReference type="EMBL" id="QJNU01000796">
    <property type="protein sequence ID" value="RYO85931.1"/>
    <property type="molecule type" value="Genomic_DNA"/>
</dbReference>
<protein>
    <recommendedName>
        <fullName evidence="2">AAA+ ATPase domain-containing protein</fullName>
    </recommendedName>
</protein>
<reference evidence="3 4" key="1">
    <citation type="submission" date="2018-06" db="EMBL/GenBank/DDBJ databases">
        <title>Complete Genomes of Monosporascus.</title>
        <authorList>
            <person name="Robinson A.J."/>
            <person name="Natvig D.O."/>
        </authorList>
    </citation>
    <scope>NUCLEOTIDE SEQUENCE [LARGE SCALE GENOMIC DNA]</scope>
    <source>
        <strain evidence="3 4">CBS 110550</strain>
    </source>
</reference>
<dbReference type="STRING" id="155417.A0A4Q4SYM0"/>
<dbReference type="PANTHER" id="PTHR23077">
    <property type="entry name" value="AAA-FAMILY ATPASE"/>
    <property type="match status" value="1"/>
</dbReference>
<dbReference type="Proteomes" id="UP000293360">
    <property type="component" value="Unassembled WGS sequence"/>
</dbReference>
<dbReference type="InterPro" id="IPR003593">
    <property type="entry name" value="AAA+_ATPase"/>
</dbReference>
<feature type="region of interest" description="Disordered" evidence="1">
    <location>
        <begin position="437"/>
        <end position="475"/>
    </location>
</feature>
<proteinExistence type="predicted"/>
<dbReference type="GO" id="GO:0016887">
    <property type="term" value="F:ATP hydrolysis activity"/>
    <property type="evidence" value="ECO:0007669"/>
    <property type="project" value="InterPro"/>
</dbReference>
<dbReference type="GO" id="GO:1990275">
    <property type="term" value="F:preribosome binding"/>
    <property type="evidence" value="ECO:0007669"/>
    <property type="project" value="TreeGrafter"/>
</dbReference>